<accession>K1T6W8</accession>
<dbReference type="EMBL" id="AJWZ01005179">
    <property type="protein sequence ID" value="EKC63294.1"/>
    <property type="molecule type" value="Genomic_DNA"/>
</dbReference>
<proteinExistence type="predicted"/>
<comment type="caution">
    <text evidence="2">The sequence shown here is derived from an EMBL/GenBank/DDBJ whole genome shotgun (WGS) entry which is preliminary data.</text>
</comment>
<name>K1T6W8_9ZZZZ</name>
<sequence length="264" mass="27767">RVLALLFCSPGAAFTLWQQAGVEPPQAQPAAALAESSESPPQPTPEPSVQPTPSPTPQPTTEPEATPAPTITIPPGVQTTAPILDRTFGQGSGQGYIALAAGSIKNATDEPDSTIASAAQGALSFTVTPGSPDPQVLILHTHATETYQTWDTPVYDPDFTARTKDTTLNMCAVGEAMTKVLNDAGITTLHDTTLHDSPSYTESYARSAQTARRYLEEYPSIKVVLDVHRDAMESGDARVRPLTTLDGQPTAQVMIIAGCNNGGT</sequence>
<reference evidence="2" key="1">
    <citation type="journal article" date="2013" name="Environ. Microbiol.">
        <title>Microbiota from the distal guts of lean and obese adolescents exhibit partial functional redundancy besides clear differences in community structure.</title>
        <authorList>
            <person name="Ferrer M."/>
            <person name="Ruiz A."/>
            <person name="Lanza F."/>
            <person name="Haange S.B."/>
            <person name="Oberbach A."/>
            <person name="Till H."/>
            <person name="Bargiela R."/>
            <person name="Campoy C."/>
            <person name="Segura M.T."/>
            <person name="Richter M."/>
            <person name="von Bergen M."/>
            <person name="Seifert J."/>
            <person name="Suarez A."/>
        </authorList>
    </citation>
    <scope>NUCLEOTIDE SEQUENCE</scope>
</reference>
<feature type="region of interest" description="Disordered" evidence="1">
    <location>
        <begin position="23"/>
        <end position="88"/>
    </location>
</feature>
<evidence type="ECO:0000256" key="1">
    <source>
        <dbReference type="SAM" id="MobiDB-lite"/>
    </source>
</evidence>
<feature type="compositionally biased region" description="Low complexity" evidence="1">
    <location>
        <begin position="61"/>
        <end position="75"/>
    </location>
</feature>
<organism evidence="2">
    <name type="scientific">human gut metagenome</name>
    <dbReference type="NCBI Taxonomy" id="408170"/>
    <lineage>
        <taxon>unclassified sequences</taxon>
        <taxon>metagenomes</taxon>
        <taxon>organismal metagenomes</taxon>
    </lineage>
</organism>
<protein>
    <submittedName>
        <fullName evidence="2">Stage II sporulation protein P</fullName>
    </submittedName>
</protein>
<feature type="non-terminal residue" evidence="2">
    <location>
        <position position="1"/>
    </location>
</feature>
<feature type="compositionally biased region" description="Low complexity" evidence="1">
    <location>
        <begin position="23"/>
        <end position="39"/>
    </location>
</feature>
<dbReference type="InterPro" id="IPR010897">
    <property type="entry name" value="Spore_II_P"/>
</dbReference>
<dbReference type="Pfam" id="PF07454">
    <property type="entry name" value="SpoIIP"/>
    <property type="match status" value="1"/>
</dbReference>
<dbReference type="AlphaFoldDB" id="K1T6W8"/>
<feature type="non-terminal residue" evidence="2">
    <location>
        <position position="264"/>
    </location>
</feature>
<feature type="compositionally biased region" description="Pro residues" evidence="1">
    <location>
        <begin position="40"/>
        <end position="60"/>
    </location>
</feature>
<evidence type="ECO:0000313" key="2">
    <source>
        <dbReference type="EMBL" id="EKC63294.1"/>
    </source>
</evidence>
<gene>
    <name evidence="2" type="ORF">OBE_07541</name>
</gene>